<dbReference type="InterPro" id="IPR046482">
    <property type="entry name" value="DUF6575"/>
</dbReference>
<reference evidence="2 3" key="1">
    <citation type="submission" date="2019-09" db="EMBL/GenBank/DDBJ databases">
        <title>Genome sequencing of strain KACC 19306.</title>
        <authorList>
            <person name="Heo J."/>
            <person name="Kim S.-J."/>
            <person name="Kim J.-S."/>
            <person name="Hong S.-B."/>
            <person name="Kwon S.-W."/>
        </authorList>
    </citation>
    <scope>NUCLEOTIDE SEQUENCE [LARGE SCALE GENOMIC DNA]</scope>
    <source>
        <strain evidence="2 3">KACC 19306</strain>
    </source>
</reference>
<keyword evidence="3" id="KW-1185">Reference proteome</keyword>
<protein>
    <recommendedName>
        <fullName evidence="1">DUF6575 domain-containing protein</fullName>
    </recommendedName>
</protein>
<feature type="domain" description="DUF6575" evidence="1">
    <location>
        <begin position="4"/>
        <end position="115"/>
    </location>
</feature>
<gene>
    <name evidence="2" type="ORF">FLP10_15175</name>
</gene>
<name>A0A5C1YI25_9MICO</name>
<dbReference type="Pfam" id="PF20215">
    <property type="entry name" value="DUF6575"/>
    <property type="match status" value="1"/>
</dbReference>
<accession>A0A5C1YI25</accession>
<dbReference type="OrthoDB" id="507999at2"/>
<dbReference type="Proteomes" id="UP000324678">
    <property type="component" value="Chromosome"/>
</dbReference>
<proteinExistence type="predicted"/>
<dbReference type="EMBL" id="CP043505">
    <property type="protein sequence ID" value="QEO15621.1"/>
    <property type="molecule type" value="Genomic_DNA"/>
</dbReference>
<dbReference type="RefSeq" id="WP_149161634.1">
    <property type="nucleotide sequence ID" value="NZ_CP043505.1"/>
</dbReference>
<evidence type="ECO:0000259" key="1">
    <source>
        <dbReference type="Pfam" id="PF20215"/>
    </source>
</evidence>
<sequence length="420" mass="45674">MSWISGTPMGEVDVIEVLVEYDGPRVVIAQSTTDQYYLAGWAKEASDADTWLFVPISRARIPMVRSGGVDLRSAFTHPEGVVYILHIPLDEVEPIAFEIANGTHLPEEWLPDKDYRLDLPTPTLPPAADGPEIERLARQEGRARFRLRVHMADKLRSEAPTRRIGELLVAAQNVFDNIGYSQIQAAPSQSGRIPKEIVGLMATDLVGVSAASFVVELGSADGVDLFGDSPFTRAASTLVDLLAVDLPGEELISMLADLRPRGAKSFRNFVNELAATGADVTVAVAGVADGYRAADLSAEQVDNLRALLNQILPDDALEIRGRMRLYRFDMARKLFGLKDLFDGADYEGAIASRALPQMDHATSNAVYDVVITATVQFDQAVGDRKPRYVLEQLVESESEVPLQATVEVIDSAGTSLPDIG</sequence>
<evidence type="ECO:0000313" key="3">
    <source>
        <dbReference type="Proteomes" id="UP000324678"/>
    </source>
</evidence>
<evidence type="ECO:0000313" key="2">
    <source>
        <dbReference type="EMBL" id="QEO15621.1"/>
    </source>
</evidence>
<dbReference type="KEGG" id="ail:FLP10_15175"/>
<dbReference type="AlphaFoldDB" id="A0A5C1YI25"/>
<organism evidence="2 3">
    <name type="scientific">Agromyces intestinalis</name>
    <dbReference type="NCBI Taxonomy" id="2592652"/>
    <lineage>
        <taxon>Bacteria</taxon>
        <taxon>Bacillati</taxon>
        <taxon>Actinomycetota</taxon>
        <taxon>Actinomycetes</taxon>
        <taxon>Micrococcales</taxon>
        <taxon>Microbacteriaceae</taxon>
        <taxon>Agromyces</taxon>
    </lineage>
</organism>